<dbReference type="InterPro" id="IPR043128">
    <property type="entry name" value="Rev_trsase/Diguanyl_cyclase"/>
</dbReference>
<dbReference type="Gene3D" id="3.30.420.10">
    <property type="entry name" value="Ribonuclease H-like superfamily/Ribonuclease H"/>
    <property type="match status" value="2"/>
</dbReference>
<dbReference type="Gene3D" id="3.10.10.10">
    <property type="entry name" value="HIV Type 1 Reverse Transcriptase, subunit A, domain 1"/>
    <property type="match status" value="1"/>
</dbReference>
<dbReference type="EMBL" id="QGNW01001969">
    <property type="protein sequence ID" value="RVW27034.1"/>
    <property type="molecule type" value="Genomic_DNA"/>
</dbReference>
<reference evidence="9 10" key="1">
    <citation type="journal article" date="2018" name="PLoS Genet.">
        <title>Population sequencing reveals clonal diversity and ancestral inbreeding in the grapevine cultivar Chardonnay.</title>
        <authorList>
            <person name="Roach M.J."/>
            <person name="Johnson D.L."/>
            <person name="Bohlmann J."/>
            <person name="van Vuuren H.J."/>
            <person name="Jones S.J."/>
            <person name="Pretorius I.S."/>
            <person name="Schmidt S.A."/>
            <person name="Borneman A.R."/>
        </authorList>
    </citation>
    <scope>NUCLEOTIDE SEQUENCE [LARGE SCALE GENOMIC DNA]</scope>
    <source>
        <strain evidence="10">cv. Chardonnay</strain>
        <tissue evidence="9">Leaf</tissue>
    </source>
</reference>
<dbReference type="InterPro" id="IPR050951">
    <property type="entry name" value="Retrovirus_Pol_polyprotein"/>
</dbReference>
<dbReference type="Pfam" id="PF00078">
    <property type="entry name" value="RVT_1"/>
    <property type="match status" value="1"/>
</dbReference>
<evidence type="ECO:0000259" key="8">
    <source>
        <dbReference type="Pfam" id="PF17917"/>
    </source>
</evidence>
<dbReference type="PANTHER" id="PTHR37984:SF5">
    <property type="entry name" value="PROTEIN NYNRIN-LIKE"/>
    <property type="match status" value="1"/>
</dbReference>
<dbReference type="InterPro" id="IPR036397">
    <property type="entry name" value="RNaseH_sf"/>
</dbReference>
<dbReference type="GO" id="GO:0003964">
    <property type="term" value="F:RNA-directed DNA polymerase activity"/>
    <property type="evidence" value="ECO:0007669"/>
    <property type="project" value="UniProtKB-KW"/>
</dbReference>
<comment type="caution">
    <text evidence="9">The sequence shown here is derived from an EMBL/GenBank/DDBJ whole genome shotgun (WGS) entry which is preliminary data.</text>
</comment>
<feature type="domain" description="Reverse transcriptase RNase H-like" evidence="8">
    <location>
        <begin position="274"/>
        <end position="326"/>
    </location>
</feature>
<keyword evidence="1" id="KW-0808">Transferase</keyword>
<keyword evidence="2" id="KW-0548">Nucleotidyltransferase</keyword>
<dbReference type="GO" id="GO:0004519">
    <property type="term" value="F:endonuclease activity"/>
    <property type="evidence" value="ECO:0007669"/>
    <property type="project" value="UniProtKB-KW"/>
</dbReference>
<organism evidence="9 10">
    <name type="scientific">Vitis vinifera</name>
    <name type="common">Grape</name>
    <dbReference type="NCBI Taxonomy" id="29760"/>
    <lineage>
        <taxon>Eukaryota</taxon>
        <taxon>Viridiplantae</taxon>
        <taxon>Streptophyta</taxon>
        <taxon>Embryophyta</taxon>
        <taxon>Tracheophyta</taxon>
        <taxon>Spermatophyta</taxon>
        <taxon>Magnoliopsida</taxon>
        <taxon>eudicotyledons</taxon>
        <taxon>Gunneridae</taxon>
        <taxon>Pentapetalae</taxon>
        <taxon>rosids</taxon>
        <taxon>Vitales</taxon>
        <taxon>Vitaceae</taxon>
        <taxon>Viteae</taxon>
        <taxon>Vitis</taxon>
    </lineage>
</organism>
<evidence type="ECO:0000256" key="5">
    <source>
        <dbReference type="ARBA" id="ARBA00022801"/>
    </source>
</evidence>
<dbReference type="SUPFAM" id="SSF53098">
    <property type="entry name" value="Ribonuclease H-like"/>
    <property type="match status" value="1"/>
</dbReference>
<keyword evidence="4" id="KW-0255">Endonuclease</keyword>
<keyword evidence="5" id="KW-0378">Hydrolase</keyword>
<dbReference type="AlphaFoldDB" id="A0A438CV07"/>
<keyword evidence="3" id="KW-0540">Nuclease</keyword>
<proteinExistence type="predicted"/>
<dbReference type="InterPro" id="IPR041373">
    <property type="entry name" value="RT_RNaseH"/>
</dbReference>
<dbReference type="CDD" id="cd01647">
    <property type="entry name" value="RT_LTR"/>
    <property type="match status" value="1"/>
</dbReference>
<dbReference type="InterPro" id="IPR012337">
    <property type="entry name" value="RNaseH-like_sf"/>
</dbReference>
<dbReference type="SUPFAM" id="SSF56672">
    <property type="entry name" value="DNA/RNA polymerases"/>
    <property type="match status" value="1"/>
</dbReference>
<dbReference type="GO" id="GO:0003676">
    <property type="term" value="F:nucleic acid binding"/>
    <property type="evidence" value="ECO:0007669"/>
    <property type="project" value="InterPro"/>
</dbReference>
<dbReference type="InterPro" id="IPR043502">
    <property type="entry name" value="DNA/RNA_pol_sf"/>
</dbReference>
<accession>A0A438CV07</accession>
<name>A0A438CV07_VITVI</name>
<dbReference type="Proteomes" id="UP000288805">
    <property type="component" value="Unassembled WGS sequence"/>
</dbReference>
<evidence type="ECO:0000313" key="9">
    <source>
        <dbReference type="EMBL" id="RVW27034.1"/>
    </source>
</evidence>
<evidence type="ECO:0000256" key="1">
    <source>
        <dbReference type="ARBA" id="ARBA00022679"/>
    </source>
</evidence>
<dbReference type="InterPro" id="IPR000477">
    <property type="entry name" value="RT_dom"/>
</dbReference>
<protein>
    <submittedName>
        <fullName evidence="9">Retrovirus-related Pol polyprotein from transposon 17.6</fullName>
    </submittedName>
</protein>
<sequence length="479" mass="54897">MDLQLTFGNMTLELNIFYMSKKPITPKKRRSEEVCIIDTLVEEHCNQKMQEKLNESLGDLEEGLPEPSDLLTTTQSWRRIEEILPLFNKEEAQEAAKEETPKLNLKPCPRNSPWVSPTQVVPKKSGITMVQNEKGEEVATCLTLVLERVSSHPFYCFLDAYSGYFQIEIDVEDQEKTTFTCPFGTYACRRMSFGLCNAPATFQQFNLEAVLNRCIEKDLVLNWEKCHFMVQQGIVLGHIISKKGVEVDKAKVEIIIRLPPPTTVKGLRQFLGHVGAVLGQRENGKPYVIYYVSKNIERNANELHSHKNELLAVVFALDKFHACLMDSLYYKSFNLPNQDKKGVENVVAATFQENAPWYAHIANYLVTGEVPNYVSKWVEAIPCKHNDHRVVLKFLKENIFSRFGVPKAIISDGEIGIKLHDSLWAYRTAYKTILGMSPYRLVYGKACHLPVEVEYKAWWAIKKVNMDLDQSRDKEVLRP</sequence>
<feature type="domain" description="Reverse transcriptase" evidence="7">
    <location>
        <begin position="146"/>
        <end position="205"/>
    </location>
</feature>
<evidence type="ECO:0000256" key="3">
    <source>
        <dbReference type="ARBA" id="ARBA00022722"/>
    </source>
</evidence>
<evidence type="ECO:0000259" key="7">
    <source>
        <dbReference type="Pfam" id="PF00078"/>
    </source>
</evidence>
<dbReference type="Pfam" id="PF17917">
    <property type="entry name" value="RT_RNaseH"/>
    <property type="match status" value="1"/>
</dbReference>
<gene>
    <name evidence="9" type="primary">pol_1570</name>
    <name evidence="9" type="ORF">CK203_112872</name>
</gene>
<dbReference type="Gene3D" id="3.30.70.270">
    <property type="match status" value="2"/>
</dbReference>
<dbReference type="PANTHER" id="PTHR37984">
    <property type="entry name" value="PROTEIN CBG26694"/>
    <property type="match status" value="1"/>
</dbReference>
<evidence type="ECO:0000256" key="2">
    <source>
        <dbReference type="ARBA" id="ARBA00022695"/>
    </source>
</evidence>
<keyword evidence="6" id="KW-0695">RNA-directed DNA polymerase</keyword>
<evidence type="ECO:0000256" key="6">
    <source>
        <dbReference type="ARBA" id="ARBA00022918"/>
    </source>
</evidence>
<dbReference type="GO" id="GO:0016787">
    <property type="term" value="F:hydrolase activity"/>
    <property type="evidence" value="ECO:0007669"/>
    <property type="project" value="UniProtKB-KW"/>
</dbReference>
<evidence type="ECO:0000313" key="10">
    <source>
        <dbReference type="Proteomes" id="UP000288805"/>
    </source>
</evidence>
<evidence type="ECO:0000256" key="4">
    <source>
        <dbReference type="ARBA" id="ARBA00022759"/>
    </source>
</evidence>